<reference evidence="11 12" key="1">
    <citation type="journal article" date="2012" name="PLoS ONE">
        <title>The genome characteristics and predicted function of methyl-group oxidation pathway in the obligate aceticlastic methanogens, Methanosaeta spp.</title>
        <authorList>
            <person name="Zhu J."/>
            <person name="Zheng H."/>
            <person name="Ai G."/>
            <person name="Zhang G."/>
            <person name="Liu D."/>
            <person name="Liu X."/>
            <person name="Dong X."/>
        </authorList>
    </citation>
    <scope>NUCLEOTIDE SEQUENCE [LARGE SCALE GENOMIC DNA]</scope>
    <source>
        <strain evidence="11 12">6Ac</strain>
    </source>
</reference>
<evidence type="ECO:0000256" key="7">
    <source>
        <dbReference type="ARBA" id="ARBA00037768"/>
    </source>
</evidence>
<dbReference type="PATRIC" id="fig|1110509.7.peg.553"/>
<evidence type="ECO:0000256" key="5">
    <source>
        <dbReference type="ARBA" id="ARBA00022833"/>
    </source>
</evidence>
<evidence type="ECO:0000256" key="2">
    <source>
        <dbReference type="ARBA" id="ARBA00022598"/>
    </source>
</evidence>
<evidence type="ECO:0000256" key="9">
    <source>
        <dbReference type="ARBA" id="ARBA00039149"/>
    </source>
</evidence>
<keyword evidence="3" id="KW-0479">Metal-binding</keyword>
<evidence type="ECO:0000256" key="1">
    <source>
        <dbReference type="ARBA" id="ARBA00005061"/>
    </source>
</evidence>
<accession>G7WN26</accession>
<dbReference type="SUPFAM" id="SSF52402">
    <property type="entry name" value="Adenine nucleotide alpha hydrolases-like"/>
    <property type="match status" value="1"/>
</dbReference>
<dbReference type="GO" id="GO:0005524">
    <property type="term" value="F:ATP binding"/>
    <property type="evidence" value="ECO:0007669"/>
    <property type="project" value="UniProtKB-KW"/>
</dbReference>
<comment type="catalytic activity">
    <reaction evidence="10">
        <text>7-carboxy-7-carbaguanine + NH4(+) + 2 ATP = 7-cyano-7-carbaguanine + 2 AMP + 2 diphosphate + 2 H(+)</text>
        <dbReference type="Rhea" id="RHEA:27982"/>
        <dbReference type="ChEBI" id="CHEBI:15378"/>
        <dbReference type="ChEBI" id="CHEBI:28938"/>
        <dbReference type="ChEBI" id="CHEBI:30616"/>
        <dbReference type="ChEBI" id="CHEBI:33019"/>
        <dbReference type="ChEBI" id="CHEBI:45075"/>
        <dbReference type="ChEBI" id="CHEBI:61036"/>
        <dbReference type="ChEBI" id="CHEBI:456215"/>
        <dbReference type="EC" id="6.3.4.20"/>
    </reaction>
</comment>
<keyword evidence="5" id="KW-0862">Zinc</keyword>
<dbReference type="EC" id="6.3.4.20" evidence="9"/>
<name>G7WN26_METH6</name>
<comment type="function">
    <text evidence="7">Catalyzes the ATP-dependent conversion of 7-carboxy-7-deazaguanine (CDG) to 7-cyano-7-deazaguanine (preQ(0)).</text>
</comment>
<evidence type="ECO:0000313" key="11">
    <source>
        <dbReference type="EMBL" id="AET63882.1"/>
    </source>
</evidence>
<comment type="similarity">
    <text evidence="8">Belongs to the QueC family.</text>
</comment>
<keyword evidence="12" id="KW-1185">Reference proteome</keyword>
<organism evidence="11 12">
    <name type="scientific">Methanothrix harundinacea (strain 6Ac)</name>
    <name type="common">Methanosaeta harundinacea</name>
    <dbReference type="NCBI Taxonomy" id="1110509"/>
    <lineage>
        <taxon>Archaea</taxon>
        <taxon>Methanobacteriati</taxon>
        <taxon>Methanobacteriota</taxon>
        <taxon>Stenosarchaea group</taxon>
        <taxon>Methanomicrobia</taxon>
        <taxon>Methanotrichales</taxon>
        <taxon>Methanotrichaceae</taxon>
        <taxon>Methanothrix</taxon>
    </lineage>
</organism>
<dbReference type="PANTHER" id="PTHR42914:SF1">
    <property type="entry name" value="7-CYANO-7-DEAZAGUANINE SYNTHASE"/>
    <property type="match status" value="1"/>
</dbReference>
<evidence type="ECO:0000256" key="4">
    <source>
        <dbReference type="ARBA" id="ARBA00022741"/>
    </source>
</evidence>
<dbReference type="PANTHER" id="PTHR42914">
    <property type="entry name" value="7-CYANO-7-DEAZAGUANINE SYNTHASE"/>
    <property type="match status" value="1"/>
</dbReference>
<dbReference type="Pfam" id="PF06508">
    <property type="entry name" value="QueC"/>
    <property type="match status" value="1"/>
</dbReference>
<evidence type="ECO:0000256" key="6">
    <source>
        <dbReference type="ARBA" id="ARBA00022840"/>
    </source>
</evidence>
<dbReference type="GO" id="GO:0046872">
    <property type="term" value="F:metal ion binding"/>
    <property type="evidence" value="ECO:0007669"/>
    <property type="project" value="UniProtKB-KW"/>
</dbReference>
<evidence type="ECO:0000256" key="10">
    <source>
        <dbReference type="ARBA" id="ARBA00047890"/>
    </source>
</evidence>
<dbReference type="EMBL" id="CP003117">
    <property type="protein sequence ID" value="AET63882.1"/>
    <property type="molecule type" value="Genomic_DNA"/>
</dbReference>
<proteinExistence type="inferred from homology"/>
<dbReference type="Gene3D" id="3.40.50.620">
    <property type="entry name" value="HUPs"/>
    <property type="match status" value="1"/>
</dbReference>
<sequence>MMAVVPIVSGDIDSLVMCKILNNERQEQHPIFIDFGQISGDEEWEACRSVFERCDLPPPERIDLSGYCRSIESDVQGECKASYINAFLPGRNLMALMAAASYAYQRGIKIVALALLSDESRRFPDQTEEFLVNANFAINSAFGDFITILTPLINFTKEDVLNTARWYGLPIEETFCCHPGRNGICRSCTARKAVVDPLGREGRDD</sequence>
<dbReference type="AlphaFoldDB" id="G7WN26"/>
<keyword evidence="6" id="KW-0067">ATP-binding</keyword>
<dbReference type="Proteomes" id="UP000005877">
    <property type="component" value="Chromosome"/>
</dbReference>
<dbReference type="InterPro" id="IPR018317">
    <property type="entry name" value="QueC"/>
</dbReference>
<dbReference type="KEGG" id="mhi:Mhar_0500"/>
<dbReference type="GO" id="GO:0016874">
    <property type="term" value="F:ligase activity"/>
    <property type="evidence" value="ECO:0007669"/>
    <property type="project" value="UniProtKB-KW"/>
</dbReference>
<dbReference type="STRING" id="1110509.Mhar_0500"/>
<evidence type="ECO:0000256" key="8">
    <source>
        <dbReference type="ARBA" id="ARBA00037993"/>
    </source>
</evidence>
<protein>
    <recommendedName>
        <fullName evidence="9">7-cyano-7-deazaguanine synthase</fullName>
        <ecNumber evidence="9">6.3.4.20</ecNumber>
    </recommendedName>
</protein>
<keyword evidence="2" id="KW-0436">Ligase</keyword>
<dbReference type="HOGENOM" id="CLU_081854_1_0_2"/>
<evidence type="ECO:0000256" key="3">
    <source>
        <dbReference type="ARBA" id="ARBA00022723"/>
    </source>
</evidence>
<keyword evidence="4" id="KW-0547">Nucleotide-binding</keyword>
<gene>
    <name evidence="11" type="ordered locus">Mhar_0500</name>
</gene>
<evidence type="ECO:0000313" key="12">
    <source>
        <dbReference type="Proteomes" id="UP000005877"/>
    </source>
</evidence>
<dbReference type="InterPro" id="IPR014729">
    <property type="entry name" value="Rossmann-like_a/b/a_fold"/>
</dbReference>
<comment type="pathway">
    <text evidence="1">Purine metabolism; 7-cyano-7-deazaguanine biosynthesis.</text>
</comment>